<keyword evidence="2" id="KW-1185">Reference proteome</keyword>
<organism evidence="1 2">
    <name type="scientific">Paenibacillus aurantius</name>
    <dbReference type="NCBI Taxonomy" id="2918900"/>
    <lineage>
        <taxon>Bacteria</taxon>
        <taxon>Bacillati</taxon>
        <taxon>Bacillota</taxon>
        <taxon>Bacilli</taxon>
        <taxon>Bacillales</taxon>
        <taxon>Paenibacillaceae</taxon>
        <taxon>Paenibacillus</taxon>
    </lineage>
</organism>
<evidence type="ECO:0000313" key="2">
    <source>
        <dbReference type="Proteomes" id="UP001305702"/>
    </source>
</evidence>
<reference evidence="1 2" key="1">
    <citation type="submission" date="2022-02" db="EMBL/GenBank/DDBJ databases">
        <title>Paenibacillus sp. MBLB1776 Whole Genome Shotgun Sequencing.</title>
        <authorList>
            <person name="Hwang C.Y."/>
            <person name="Cho E.-S."/>
            <person name="Seo M.-J."/>
        </authorList>
    </citation>
    <scope>NUCLEOTIDE SEQUENCE [LARGE SCALE GENOMIC DNA]</scope>
    <source>
        <strain evidence="1 2">MBLB1776</strain>
    </source>
</reference>
<protein>
    <submittedName>
        <fullName evidence="1">Uncharacterized protein</fullName>
    </submittedName>
</protein>
<sequence>MIQKSNPNRFVTARVLREVARAMLPFYQAVALNKDYATRWGRAVITLNVTEMLRLFRLVSPFAKKPLPGTFKSGYTVNFEFTGPVNLYGSSTTLPPGTLKLIAQETRAHQAVARAILPLYRALAFNAAFAEVLAKAIRRGDTQTVTFLVRSLIRDPRLRTVKIEESGVALAFKFAFSPNTYEHFLFHEVFE</sequence>
<dbReference type="KEGG" id="paun:MJA45_13785"/>
<dbReference type="RefSeq" id="WP_315607823.1">
    <property type="nucleotide sequence ID" value="NZ_CP130318.1"/>
</dbReference>
<proteinExistence type="predicted"/>
<evidence type="ECO:0000313" key="1">
    <source>
        <dbReference type="EMBL" id="WNQ14041.1"/>
    </source>
</evidence>
<dbReference type="Proteomes" id="UP001305702">
    <property type="component" value="Chromosome"/>
</dbReference>
<dbReference type="EMBL" id="CP130318">
    <property type="protein sequence ID" value="WNQ14041.1"/>
    <property type="molecule type" value="Genomic_DNA"/>
</dbReference>
<gene>
    <name evidence="1" type="ORF">MJA45_13785</name>
</gene>
<dbReference type="AlphaFoldDB" id="A0AA96LL15"/>
<accession>A0AA96LL15</accession>
<name>A0AA96LL15_9BACL</name>